<name>A0A0H2ZBD2_PSEAB</name>
<accession>A0A0H2ZBD2</accession>
<protein>
    <recommendedName>
        <fullName evidence="3">Type VI secretion system baseplate subunit TssK</fullName>
    </recommendedName>
</protein>
<dbReference type="Proteomes" id="UP000000653">
    <property type="component" value="Chromosome"/>
</dbReference>
<proteinExistence type="predicted"/>
<dbReference type="HOGENOM" id="CLU_047802_0_0_6"/>
<organism evidence="1 2">
    <name type="scientific">Pseudomonas aeruginosa (strain UCBPP-PA14)</name>
    <dbReference type="NCBI Taxonomy" id="208963"/>
    <lineage>
        <taxon>Bacteria</taxon>
        <taxon>Pseudomonadati</taxon>
        <taxon>Pseudomonadota</taxon>
        <taxon>Gammaproteobacteria</taxon>
        <taxon>Pseudomonadales</taxon>
        <taxon>Pseudomonadaceae</taxon>
        <taxon>Pseudomonas</taxon>
    </lineage>
</organism>
<dbReference type="NCBIfam" id="TIGR03353">
    <property type="entry name" value="VI_chp_4"/>
    <property type="match status" value="1"/>
</dbReference>
<dbReference type="PANTHER" id="PTHR35566">
    <property type="entry name" value="BLR3599 PROTEIN"/>
    <property type="match status" value="1"/>
</dbReference>
<evidence type="ECO:0000313" key="2">
    <source>
        <dbReference type="Proteomes" id="UP000000653"/>
    </source>
</evidence>
<dbReference type="PANTHER" id="PTHR35566:SF1">
    <property type="entry name" value="TYPE VI SECRETION SYSTEM BASEPLATE COMPONENT TSSK1"/>
    <property type="match status" value="1"/>
</dbReference>
<dbReference type="AlphaFoldDB" id="A0A0H2ZBD2"/>
<dbReference type="KEGG" id="pau:PA14_34100"/>
<dbReference type="Pfam" id="PF05936">
    <property type="entry name" value="T6SS_VasE"/>
    <property type="match status" value="1"/>
</dbReference>
<sequence>MSVLPDAVCWHEGMQLLPQHFQLQGLRAEALAARTGQACNPWFWGVTALELDPSALCAGQVRILHLEAILPDGLPVSVQAGVDAPLEFDLETALAAAEGPLLNVHLAVSPLWRAGQLLPLKGRLQSRVGAPLPDLASGEHPEPITVWRASLRLVGDDGKADSVCLPLLRVAKEGGAYVSLPYVPPTPLVLPESPLGRRVQSLCARAREKALFLGGRLRLAQQAGNQDDAVEVRRQLAALWTRLPEVEGLLASRAASPLALHGSLLGLAGAWAALDPLAGVPAFEALDFLDLRRGYEPLLDWLERAIESIRAGYRCLPFEQEEQVFSVRLPDPAPRQRLVVGLRMPAGAGEQAAADWLERAIVASDPHLPLLARQRMSGLARQPMNRQEQVAYSVGDDTRLFVVQGVGDWFDAGQPLRIVAPVSGVASSPWQIVLFVADGSDNT</sequence>
<dbReference type="RefSeq" id="WP_003139318.1">
    <property type="nucleotide sequence ID" value="NC_008463.1"/>
</dbReference>
<dbReference type="BioCyc" id="PAER208963:G1G74-2868-MONOMER"/>
<reference evidence="1 2" key="1">
    <citation type="journal article" date="2006" name="Genome Biol.">
        <title>Genomic analysis reveals that Pseudomonas aeruginosa virulence is combinatorial.</title>
        <authorList>
            <person name="Lee D.G."/>
            <person name="Urbach J.M."/>
            <person name="Wu G."/>
            <person name="Liberati N.T."/>
            <person name="Feinbaum R.L."/>
            <person name="Miyata S."/>
            <person name="Diggins L.T."/>
            <person name="He J."/>
            <person name="Saucier M."/>
            <person name="Deziel E."/>
            <person name="Friedman L."/>
            <person name="Li L."/>
            <person name="Grills G."/>
            <person name="Montgomery K."/>
            <person name="Kucherlapati R."/>
            <person name="Rahme L.G."/>
            <person name="Ausubel F.M."/>
        </authorList>
    </citation>
    <scope>NUCLEOTIDE SEQUENCE [LARGE SCALE GENOMIC DNA]</scope>
    <source>
        <strain evidence="1 2">UCBPP-PA14</strain>
    </source>
</reference>
<evidence type="ECO:0000313" key="1">
    <source>
        <dbReference type="EMBL" id="ABJ11539.1"/>
    </source>
</evidence>
<dbReference type="InterPro" id="IPR010263">
    <property type="entry name" value="T6SS_TssK"/>
</dbReference>
<dbReference type="EMBL" id="CP000438">
    <property type="protein sequence ID" value="ABJ11539.1"/>
    <property type="molecule type" value="Genomic_DNA"/>
</dbReference>
<gene>
    <name evidence="1" type="ordered locus">PA14_34100</name>
</gene>
<evidence type="ECO:0008006" key="3">
    <source>
        <dbReference type="Google" id="ProtNLM"/>
    </source>
</evidence>